<feature type="compositionally biased region" description="Acidic residues" evidence="8">
    <location>
        <begin position="13"/>
        <end position="22"/>
    </location>
</feature>
<dbReference type="AlphaFoldDB" id="A0A1R3GDK5"/>
<evidence type="ECO:0000313" key="13">
    <source>
        <dbReference type="Proteomes" id="UP000188268"/>
    </source>
</evidence>
<dbReference type="SUPFAM" id="SSF54928">
    <property type="entry name" value="RNA-binding domain, RBD"/>
    <property type="match status" value="1"/>
</dbReference>
<dbReference type="SMART" id="SM00360">
    <property type="entry name" value="RRM"/>
    <property type="match status" value="1"/>
</dbReference>
<dbReference type="Pfam" id="PF08372">
    <property type="entry name" value="PRT_C"/>
    <property type="match status" value="1"/>
</dbReference>
<dbReference type="PANTHER" id="PTHR31425">
    <property type="entry name" value="PHOSPHORIBOSYLANTHRANILATE TRANSFERASE ISOFORM 1"/>
    <property type="match status" value="1"/>
</dbReference>
<evidence type="ECO:0000259" key="11">
    <source>
        <dbReference type="PROSITE" id="PS50102"/>
    </source>
</evidence>
<dbReference type="SUPFAM" id="SSF49562">
    <property type="entry name" value="C2 domain (Calcium/lipid-binding domain, CaLB)"/>
    <property type="match status" value="3"/>
</dbReference>
<feature type="domain" description="C2" evidence="10">
    <location>
        <begin position="551"/>
        <end position="677"/>
    </location>
</feature>
<keyword evidence="2 9" id="KW-0812">Transmembrane</keyword>
<dbReference type="Proteomes" id="UP000188268">
    <property type="component" value="Unassembled WGS sequence"/>
</dbReference>
<evidence type="ECO:0000256" key="8">
    <source>
        <dbReference type="SAM" id="MobiDB-lite"/>
    </source>
</evidence>
<dbReference type="PROSITE" id="PS50102">
    <property type="entry name" value="RRM"/>
    <property type="match status" value="1"/>
</dbReference>
<dbReference type="PROSITE" id="PS50004">
    <property type="entry name" value="C2"/>
    <property type="match status" value="3"/>
</dbReference>
<proteinExistence type="predicted"/>
<keyword evidence="7" id="KW-0175">Coiled coil</keyword>
<feature type="domain" description="C2" evidence="10">
    <location>
        <begin position="389"/>
        <end position="510"/>
    </location>
</feature>
<dbReference type="InterPro" id="IPR000008">
    <property type="entry name" value="C2_dom"/>
</dbReference>
<sequence length="932" mass="105330">MEEEEHEVYGGEIPDEGEMEGDLDPHNADVDMSTADDDAVQELDEMKKRLKEMEDEAAALREMQAKVEKEMGAVQDPASAAANQASREEADSRSVFVGNVDYACTPEEVQQHFQSCGTVNRVTILTDKYGQPKGFGYVEFLEAEAVQEALLLNESELHGRQLKVLPKRTNVPGMKQFRPRRFNPYMGYRSRRPYVPPYFYSPYGFGLRAMAQNFALKEIKPNTSKGRVTGISGPDRLTSSRDLVEETYYLFVRVVKVKELPWNAALGNCDPFVEITVGNYKGRTAYLGNKSNWNEVFAFRKERIQTSTMDIVVRERALPNDEFIGKICFNISVIPTRVPPDSPLAPQWYKLDDKTGISLGMGELMLAIWVGTQADEAFPNATNSDLTIVHGDSIVNTRSQVYMQPKLWYLRVSIVEGQDLVSKNKTPEVYVKANLGFVSLKTRVSSNKSLNPKWGEDLMFVAAEPFVESLILTVVEKQEDKTEVTLGKCEIPLSKVSKRNLPEAVGAKWYDLKQVVAEGSGQAKDAKFATKLSMKVSLDGGYHVFDEPVHVSSDFRPTFKQLWPGTVGLLELGILGATGLIPMKSRNGRGTTDAYCVAKYGPKWIRTRTAVDTFAPKWNEQYAWDIYEPYSVLTIGIFDNCHLHGEGMLVGPKDPKIGKLRIRLSTLTTDKLDSLRQQAVDILSMRLTRTEPPLRKEVVECMLDADAQMWSMRRAKANFERLKAVFGVFVNAWKVFGDLRKWKNGISSLKALLAGLIVVFYPTRVLLWGLAFLTLYCAVVVFKRFWKLPKAPPFMNVKLSLAESVNADDLDEEFDSFPSSKQGDVLRMRYDRLRSFAAKIMHMIGDLACHGERINSLWTREDPRAPWIFLVACYVAAGCIHCISDIDHPWDWKIIAGSVWLYVIRPPFLRRDVPSAPSIFFRKLPTKVDRLL</sequence>
<name>A0A1R3GDK5_COCAP</name>
<dbReference type="InterPro" id="IPR047258">
    <property type="entry name" value="C2C_MCTP_PRT_plant"/>
</dbReference>
<dbReference type="CDD" id="cd12306">
    <property type="entry name" value="RRM_II_PABPs"/>
    <property type="match status" value="1"/>
</dbReference>
<dbReference type="PANTHER" id="PTHR31425:SF26">
    <property type="entry name" value="PROTEIN QUIRKY-LIKE"/>
    <property type="match status" value="1"/>
</dbReference>
<organism evidence="12 13">
    <name type="scientific">Corchorus capsularis</name>
    <name type="common">Jute</name>
    <dbReference type="NCBI Taxonomy" id="210143"/>
    <lineage>
        <taxon>Eukaryota</taxon>
        <taxon>Viridiplantae</taxon>
        <taxon>Streptophyta</taxon>
        <taxon>Embryophyta</taxon>
        <taxon>Tracheophyta</taxon>
        <taxon>Spermatophyta</taxon>
        <taxon>Magnoliopsida</taxon>
        <taxon>eudicotyledons</taxon>
        <taxon>Gunneridae</taxon>
        <taxon>Pentapetalae</taxon>
        <taxon>rosids</taxon>
        <taxon>malvids</taxon>
        <taxon>Malvales</taxon>
        <taxon>Malvaceae</taxon>
        <taxon>Grewioideae</taxon>
        <taxon>Apeibeae</taxon>
        <taxon>Corchorus</taxon>
    </lineage>
</organism>
<keyword evidence="5 9" id="KW-0472">Membrane</keyword>
<dbReference type="InterPro" id="IPR012677">
    <property type="entry name" value="Nucleotide-bd_a/b_plait_sf"/>
</dbReference>
<evidence type="ECO:0000256" key="9">
    <source>
        <dbReference type="SAM" id="Phobius"/>
    </source>
</evidence>
<dbReference type="OrthoDB" id="4726at2759"/>
<dbReference type="Gene3D" id="3.30.70.330">
    <property type="match status" value="1"/>
</dbReference>
<evidence type="ECO:0000256" key="7">
    <source>
        <dbReference type="SAM" id="Coils"/>
    </source>
</evidence>
<dbReference type="InterPro" id="IPR000504">
    <property type="entry name" value="RRM_dom"/>
</dbReference>
<dbReference type="InterPro" id="IPR047259">
    <property type="entry name" value="QUIRKY-like"/>
</dbReference>
<dbReference type="OMA" id="FRKERIQ"/>
<dbReference type="GO" id="GO:0003723">
    <property type="term" value="F:RNA binding"/>
    <property type="evidence" value="ECO:0007669"/>
    <property type="project" value="UniProtKB-UniRule"/>
</dbReference>
<dbReference type="InterPro" id="IPR035892">
    <property type="entry name" value="C2_domain_sf"/>
</dbReference>
<reference evidence="12 13" key="1">
    <citation type="submission" date="2013-09" db="EMBL/GenBank/DDBJ databases">
        <title>Corchorus capsularis genome sequencing.</title>
        <authorList>
            <person name="Alam M."/>
            <person name="Haque M.S."/>
            <person name="Islam M.S."/>
            <person name="Emdad E.M."/>
            <person name="Islam M.M."/>
            <person name="Ahmed B."/>
            <person name="Halim A."/>
            <person name="Hossen Q.M.M."/>
            <person name="Hossain M.Z."/>
            <person name="Ahmed R."/>
            <person name="Khan M.M."/>
            <person name="Islam R."/>
            <person name="Rashid M.M."/>
            <person name="Khan S.A."/>
            <person name="Rahman M.S."/>
            <person name="Alam M."/>
        </authorList>
    </citation>
    <scope>NUCLEOTIDE SEQUENCE [LARGE SCALE GENOMIC DNA]</scope>
    <source>
        <strain evidence="13">cv. CVL-1</strain>
        <tissue evidence="12">Whole seedling</tissue>
    </source>
</reference>
<feature type="region of interest" description="Disordered" evidence="8">
    <location>
        <begin position="70"/>
        <end position="92"/>
    </location>
</feature>
<evidence type="ECO:0000256" key="2">
    <source>
        <dbReference type="ARBA" id="ARBA00022692"/>
    </source>
</evidence>
<evidence type="ECO:0000256" key="5">
    <source>
        <dbReference type="ARBA" id="ARBA00023136"/>
    </source>
</evidence>
<feature type="region of interest" description="Disordered" evidence="8">
    <location>
        <begin position="1"/>
        <end position="32"/>
    </location>
</feature>
<evidence type="ECO:0000256" key="1">
    <source>
        <dbReference type="ARBA" id="ARBA00004141"/>
    </source>
</evidence>
<feature type="domain" description="C2" evidence="10">
    <location>
        <begin position="231"/>
        <end position="349"/>
    </location>
</feature>
<feature type="domain" description="RRM" evidence="11">
    <location>
        <begin position="93"/>
        <end position="169"/>
    </location>
</feature>
<comment type="caution">
    <text evidence="12">The sequence shown here is derived from an EMBL/GenBank/DDBJ whole genome shotgun (WGS) entry which is preliminary data.</text>
</comment>
<dbReference type="InterPro" id="IPR035979">
    <property type="entry name" value="RBD_domain_sf"/>
</dbReference>
<dbReference type="Gramene" id="OMO56159">
    <property type="protein sequence ID" value="OMO56159"/>
    <property type="gene ID" value="CCACVL1_26735"/>
</dbReference>
<accession>A0A1R3GDK5</accession>
<protein>
    <submittedName>
        <fullName evidence="12">C2 calcium-dependent membrane targeting</fullName>
    </submittedName>
</protein>
<keyword evidence="4 9" id="KW-1133">Transmembrane helix</keyword>
<dbReference type="CDD" id="cd08378">
    <property type="entry name" value="C2B_MCTP_PRT_plant"/>
    <property type="match status" value="1"/>
</dbReference>
<feature type="coiled-coil region" evidence="7">
    <location>
        <begin position="36"/>
        <end position="70"/>
    </location>
</feature>
<feature type="transmembrane region" description="Helical" evidence="9">
    <location>
        <begin position="767"/>
        <end position="786"/>
    </location>
</feature>
<dbReference type="SMART" id="SM00239">
    <property type="entry name" value="C2"/>
    <property type="match status" value="3"/>
</dbReference>
<dbReference type="Pfam" id="PF00168">
    <property type="entry name" value="C2"/>
    <property type="match status" value="3"/>
</dbReference>
<dbReference type="CDD" id="cd04019">
    <property type="entry name" value="C2C_MCTP_PRT_plant"/>
    <property type="match status" value="1"/>
</dbReference>
<evidence type="ECO:0000256" key="3">
    <source>
        <dbReference type="ARBA" id="ARBA00022737"/>
    </source>
</evidence>
<comment type="subcellular location">
    <subcellularLocation>
        <location evidence="1">Membrane</location>
        <topology evidence="1">Multi-pass membrane protein</topology>
    </subcellularLocation>
</comment>
<dbReference type="InterPro" id="IPR047257">
    <property type="entry name" value="C2B_MCTP_PRT_plant"/>
</dbReference>
<keyword evidence="3" id="KW-0677">Repeat</keyword>
<dbReference type="InterPro" id="IPR013583">
    <property type="entry name" value="MCTP_C"/>
</dbReference>
<dbReference type="GO" id="GO:0016020">
    <property type="term" value="C:membrane"/>
    <property type="evidence" value="ECO:0007669"/>
    <property type="project" value="UniProtKB-SubCell"/>
</dbReference>
<dbReference type="Pfam" id="PF00076">
    <property type="entry name" value="RRM_1"/>
    <property type="match status" value="1"/>
</dbReference>
<gene>
    <name evidence="12" type="ORF">CCACVL1_26735</name>
</gene>
<evidence type="ECO:0000259" key="10">
    <source>
        <dbReference type="PROSITE" id="PS50004"/>
    </source>
</evidence>
<evidence type="ECO:0000256" key="4">
    <source>
        <dbReference type="ARBA" id="ARBA00022989"/>
    </source>
</evidence>
<keyword evidence="13" id="KW-1185">Reference proteome</keyword>
<dbReference type="STRING" id="210143.A0A1R3GDK5"/>
<evidence type="ECO:0000256" key="6">
    <source>
        <dbReference type="PROSITE-ProRule" id="PRU00176"/>
    </source>
</evidence>
<dbReference type="EMBL" id="AWWV01014531">
    <property type="protein sequence ID" value="OMO56159.1"/>
    <property type="molecule type" value="Genomic_DNA"/>
</dbReference>
<evidence type="ECO:0000313" key="12">
    <source>
        <dbReference type="EMBL" id="OMO56159.1"/>
    </source>
</evidence>
<dbReference type="Gene3D" id="2.60.40.150">
    <property type="entry name" value="C2 domain"/>
    <property type="match status" value="3"/>
</dbReference>
<keyword evidence="6" id="KW-0694">RNA-binding</keyword>